<protein>
    <submittedName>
        <fullName evidence="2">Bifunctional 2-hydroxyhepta-2,4-diene-1,7-dioate isomerase/cyclase/dehydrase domain protein</fullName>
    </submittedName>
</protein>
<organism evidence="2 3">
    <name type="scientific">Mycobacterium kansasii</name>
    <dbReference type="NCBI Taxonomy" id="1768"/>
    <lineage>
        <taxon>Bacteria</taxon>
        <taxon>Bacillati</taxon>
        <taxon>Actinomycetota</taxon>
        <taxon>Actinomycetes</taxon>
        <taxon>Mycobacteriales</taxon>
        <taxon>Mycobacteriaceae</taxon>
        <taxon>Mycobacterium</taxon>
    </lineage>
</organism>
<gene>
    <name evidence="2" type="ORF">BZL30_2974</name>
</gene>
<keyword evidence="2" id="KW-0413">Isomerase</keyword>
<dbReference type="AlphaFoldDB" id="A0A1V3XIJ7"/>
<dbReference type="Proteomes" id="UP000189229">
    <property type="component" value="Unassembled WGS sequence"/>
</dbReference>
<evidence type="ECO:0000256" key="1">
    <source>
        <dbReference type="SAM" id="MobiDB-lite"/>
    </source>
</evidence>
<dbReference type="EMBL" id="MVBM01000002">
    <property type="protein sequence ID" value="OOK79027.1"/>
    <property type="molecule type" value="Genomic_DNA"/>
</dbReference>
<evidence type="ECO:0000313" key="3">
    <source>
        <dbReference type="Proteomes" id="UP000189229"/>
    </source>
</evidence>
<feature type="region of interest" description="Disordered" evidence="1">
    <location>
        <begin position="42"/>
        <end position="74"/>
    </location>
</feature>
<dbReference type="GO" id="GO:0016853">
    <property type="term" value="F:isomerase activity"/>
    <property type="evidence" value="ECO:0007669"/>
    <property type="project" value="UniProtKB-KW"/>
</dbReference>
<feature type="compositionally biased region" description="Basic residues" evidence="1">
    <location>
        <begin position="43"/>
        <end position="60"/>
    </location>
</feature>
<name>A0A1V3XIJ7_MYCKA</name>
<evidence type="ECO:0000313" key="2">
    <source>
        <dbReference type="EMBL" id="OOK79027.1"/>
    </source>
</evidence>
<accession>A0A1V3XIJ7</accession>
<sequence>MKWVTYRSDDGERAGVLSGDTIYALPPGSALLDLLGGAPTAAHGRRGRVAGTGCRRRSRRRVADGAHPAPAVDP</sequence>
<proteinExistence type="predicted"/>
<comment type="caution">
    <text evidence="2">The sequence shown here is derived from an EMBL/GenBank/DDBJ whole genome shotgun (WGS) entry which is preliminary data.</text>
</comment>
<reference evidence="2 3" key="1">
    <citation type="submission" date="2017-02" db="EMBL/GenBank/DDBJ databases">
        <title>Complete genome sequences of Mycobacterium kansasii strains isolated from rhesus macaques.</title>
        <authorList>
            <person name="Panda A."/>
            <person name="Nagaraj S."/>
            <person name="Zhao X."/>
            <person name="Tettelin H."/>
            <person name="Detolla L.J."/>
        </authorList>
    </citation>
    <scope>NUCLEOTIDE SEQUENCE [LARGE SCALE GENOMIC DNA]</scope>
    <source>
        <strain evidence="2 3">11-3813</strain>
    </source>
</reference>